<dbReference type="InterPro" id="IPR050771">
    <property type="entry name" value="Alpha-ketoacid_DH_E1_comp"/>
</dbReference>
<dbReference type="RefSeq" id="WP_125714168.1">
    <property type="nucleotide sequence ID" value="NZ_JBHTOP010000005.1"/>
</dbReference>
<comment type="caution">
    <text evidence="13">The sequence shown here is derived from an EMBL/GenBank/DDBJ whole genome shotgun (WGS) entry which is preliminary data.</text>
</comment>
<evidence type="ECO:0000256" key="10">
    <source>
        <dbReference type="RuleBase" id="RU366007"/>
    </source>
</evidence>
<comment type="cofactor">
    <cofactor evidence="1 10">
        <name>thiamine diphosphate</name>
        <dbReference type="ChEBI" id="CHEBI:58937"/>
    </cofactor>
</comment>
<dbReference type="Proteomes" id="UP001597267">
    <property type="component" value="Unassembled WGS sequence"/>
</dbReference>
<comment type="function">
    <text evidence="8 10">The pyruvate dehydrogenase complex catalyzes the overall conversion of pyruvate to acetyl-CoA and CO(2). It contains multiple copies of three enzymatic components: pyruvate dehydrogenase (E1), dihydrolipoamide acetyltransferase (E2) and lipoamide dehydrogenase (E3).</text>
</comment>
<dbReference type="EC" id="1.2.4.1" evidence="3 10"/>
<keyword evidence="6 10" id="KW-0786">Thiamine pyrophosphate</keyword>
<organism evidence="13 14">
    <name type="scientific">Agrilactobacillus yilanensis</name>
    <dbReference type="NCBI Taxonomy" id="2485997"/>
    <lineage>
        <taxon>Bacteria</taxon>
        <taxon>Bacillati</taxon>
        <taxon>Bacillota</taxon>
        <taxon>Bacilli</taxon>
        <taxon>Lactobacillales</taxon>
        <taxon>Lactobacillaceae</taxon>
        <taxon>Agrilactobacillus</taxon>
    </lineage>
</organism>
<evidence type="ECO:0000256" key="3">
    <source>
        <dbReference type="ARBA" id="ARBA00012281"/>
    </source>
</evidence>
<evidence type="ECO:0000256" key="1">
    <source>
        <dbReference type="ARBA" id="ARBA00001964"/>
    </source>
</evidence>
<feature type="coiled-coil region" evidence="11">
    <location>
        <begin position="314"/>
        <end position="341"/>
    </location>
</feature>
<sequence>MATKKNSELLDFAALVNDQEKDFKMVQILNEKGEIVDKDHVPDLTDDQLIELMSKMVWARVLDQRSTALNRQGRLGFYAPTAGHEASQMASVYAMDKADFVLPRYRDVPELIQQGLPLYKAFLWSRGHVEGNNYPEDLHALPPQIIIGAQYVQAAGVALGLKKKKAENVVFAYTGDGGTSQGDFYEGMNFAGHFKAPALFIIENNEFAISVPRSAQSAAKTLAQKAVAAGIPGVQVDGMDPLAVYEVMREARNWAIAGNGPVLIETMTYRYGPHTLSGDDPKRYRSAELDELWHQRDPLNRFRTYLEGKGLWTQEKEDALIEQYKAEIKEAINQADKVEKQTVTSFLKNTYEVQPQNIVSQIETYSKKESN</sequence>
<evidence type="ECO:0000256" key="8">
    <source>
        <dbReference type="ARBA" id="ARBA00025211"/>
    </source>
</evidence>
<keyword evidence="14" id="KW-1185">Reference proteome</keyword>
<keyword evidence="5 10" id="KW-0560">Oxidoreductase</keyword>
<dbReference type="PANTHER" id="PTHR43380">
    <property type="entry name" value="2-OXOISOVALERATE DEHYDROGENASE SUBUNIT ALPHA, MITOCHONDRIAL"/>
    <property type="match status" value="1"/>
</dbReference>
<dbReference type="InterPro" id="IPR001017">
    <property type="entry name" value="DH_E1"/>
</dbReference>
<evidence type="ECO:0000259" key="12">
    <source>
        <dbReference type="Pfam" id="PF00676"/>
    </source>
</evidence>
<protein>
    <recommendedName>
        <fullName evidence="4 10">Pyruvate dehydrogenase E1 component subunit alpha</fullName>
        <ecNumber evidence="3 10">1.2.4.1</ecNumber>
    </recommendedName>
</protein>
<keyword evidence="7 10" id="KW-0670">Pyruvate</keyword>
<evidence type="ECO:0000313" key="14">
    <source>
        <dbReference type="Proteomes" id="UP001597267"/>
    </source>
</evidence>
<dbReference type="NCBIfam" id="TIGR03181">
    <property type="entry name" value="PDH_E1_alph_x"/>
    <property type="match status" value="1"/>
</dbReference>
<dbReference type="InterPro" id="IPR017596">
    <property type="entry name" value="PdhA/BkdA"/>
</dbReference>
<name>A0ABW4J4P4_9LACO</name>
<accession>A0ABW4J4P4</accession>
<keyword evidence="11" id="KW-0175">Coiled coil</keyword>
<evidence type="ECO:0000313" key="13">
    <source>
        <dbReference type="EMBL" id="MFD1671171.1"/>
    </source>
</evidence>
<evidence type="ECO:0000256" key="11">
    <source>
        <dbReference type="SAM" id="Coils"/>
    </source>
</evidence>
<dbReference type="Gene3D" id="3.40.50.970">
    <property type="match status" value="1"/>
</dbReference>
<evidence type="ECO:0000256" key="2">
    <source>
        <dbReference type="ARBA" id="ARBA00011870"/>
    </source>
</evidence>
<evidence type="ECO:0000256" key="5">
    <source>
        <dbReference type="ARBA" id="ARBA00023002"/>
    </source>
</evidence>
<feature type="domain" description="Dehydrogenase E1 component" evidence="12">
    <location>
        <begin position="55"/>
        <end position="342"/>
    </location>
</feature>
<dbReference type="EMBL" id="JBHTOP010000005">
    <property type="protein sequence ID" value="MFD1671171.1"/>
    <property type="molecule type" value="Genomic_DNA"/>
</dbReference>
<dbReference type="SUPFAM" id="SSF52518">
    <property type="entry name" value="Thiamin diphosphate-binding fold (THDP-binding)"/>
    <property type="match status" value="1"/>
</dbReference>
<evidence type="ECO:0000256" key="6">
    <source>
        <dbReference type="ARBA" id="ARBA00023052"/>
    </source>
</evidence>
<comment type="catalytic activity">
    <reaction evidence="9 10">
        <text>N(6)-[(R)-lipoyl]-L-lysyl-[protein] + pyruvate + H(+) = N(6)-[(R)-S(8)-acetyldihydrolipoyl]-L-lysyl-[protein] + CO2</text>
        <dbReference type="Rhea" id="RHEA:19189"/>
        <dbReference type="Rhea" id="RHEA-COMP:10474"/>
        <dbReference type="Rhea" id="RHEA-COMP:10478"/>
        <dbReference type="ChEBI" id="CHEBI:15361"/>
        <dbReference type="ChEBI" id="CHEBI:15378"/>
        <dbReference type="ChEBI" id="CHEBI:16526"/>
        <dbReference type="ChEBI" id="CHEBI:83099"/>
        <dbReference type="ChEBI" id="CHEBI:83111"/>
        <dbReference type="EC" id="1.2.4.1"/>
    </reaction>
</comment>
<evidence type="ECO:0000256" key="4">
    <source>
        <dbReference type="ARBA" id="ARBA00014159"/>
    </source>
</evidence>
<comment type="subunit">
    <text evidence="2 10">Heterodimer of an alpha and a beta chain.</text>
</comment>
<dbReference type="Pfam" id="PF00676">
    <property type="entry name" value="E1_dh"/>
    <property type="match status" value="1"/>
</dbReference>
<proteinExistence type="predicted"/>
<gene>
    <name evidence="13" type="primary">pdhA</name>
    <name evidence="13" type="ORF">ACFQ5M_03560</name>
</gene>
<dbReference type="CDD" id="cd02000">
    <property type="entry name" value="TPP_E1_PDC_ADC_BCADC"/>
    <property type="match status" value="1"/>
</dbReference>
<dbReference type="PANTHER" id="PTHR43380:SF1">
    <property type="entry name" value="2-OXOISOVALERATE DEHYDROGENASE SUBUNIT ALPHA, MITOCHONDRIAL"/>
    <property type="match status" value="1"/>
</dbReference>
<evidence type="ECO:0000256" key="7">
    <source>
        <dbReference type="ARBA" id="ARBA00023317"/>
    </source>
</evidence>
<reference evidence="14" key="1">
    <citation type="journal article" date="2019" name="Int. J. Syst. Evol. Microbiol.">
        <title>The Global Catalogue of Microorganisms (GCM) 10K type strain sequencing project: providing services to taxonomists for standard genome sequencing and annotation.</title>
        <authorList>
            <consortium name="The Broad Institute Genomics Platform"/>
            <consortium name="The Broad Institute Genome Sequencing Center for Infectious Disease"/>
            <person name="Wu L."/>
            <person name="Ma J."/>
        </authorList>
    </citation>
    <scope>NUCLEOTIDE SEQUENCE [LARGE SCALE GENOMIC DNA]</scope>
    <source>
        <strain evidence="14">CCM 8896</strain>
    </source>
</reference>
<dbReference type="InterPro" id="IPR029061">
    <property type="entry name" value="THDP-binding"/>
</dbReference>
<evidence type="ECO:0000256" key="9">
    <source>
        <dbReference type="ARBA" id="ARBA00051231"/>
    </source>
</evidence>